<dbReference type="Pfam" id="PF01451">
    <property type="entry name" value="LMWPc"/>
    <property type="match status" value="1"/>
</dbReference>
<dbReference type="CDD" id="cd16345">
    <property type="entry name" value="LMWP_ArsC"/>
    <property type="match status" value="1"/>
</dbReference>
<dbReference type="EC" id="1.20.4.-" evidence="3"/>
<dbReference type="SUPFAM" id="SSF52788">
    <property type="entry name" value="Phosphotyrosine protein phosphatases I"/>
    <property type="match status" value="1"/>
</dbReference>
<organism evidence="3 4">
    <name type="scientific">Candidatus Magnetominusculus xianensis</name>
    <dbReference type="NCBI Taxonomy" id="1748249"/>
    <lineage>
        <taxon>Bacteria</taxon>
        <taxon>Pseudomonadati</taxon>
        <taxon>Nitrospirota</taxon>
        <taxon>Nitrospiria</taxon>
        <taxon>Nitrospirales</taxon>
        <taxon>Nitrospiraceae</taxon>
        <taxon>Candidatus Magnetominusculus</taxon>
    </lineage>
</organism>
<comment type="caution">
    <text evidence="3">The sequence shown here is derived from an EMBL/GenBank/DDBJ whole genome shotgun (WGS) entry which is preliminary data.</text>
</comment>
<dbReference type="Proteomes" id="UP000060487">
    <property type="component" value="Unassembled WGS sequence"/>
</dbReference>
<keyword evidence="4" id="KW-1185">Reference proteome</keyword>
<accession>A0ABR5SGC2</accession>
<protein>
    <submittedName>
        <fullName evidence="3">Arsenate reductase</fullName>
        <ecNumber evidence="3">1.20.4.-</ecNumber>
    </submittedName>
</protein>
<keyword evidence="3" id="KW-0560">Oxidoreductase</keyword>
<reference evidence="3 4" key="1">
    <citation type="submission" date="2015-11" db="EMBL/GenBank/DDBJ databases">
        <authorList>
            <person name="Lin W."/>
        </authorList>
    </citation>
    <scope>NUCLEOTIDE SEQUENCE [LARGE SCALE GENOMIC DNA]</scope>
    <source>
        <strain evidence="3 4">HCH-1</strain>
    </source>
</reference>
<dbReference type="GO" id="GO:0016491">
    <property type="term" value="F:oxidoreductase activity"/>
    <property type="evidence" value="ECO:0007669"/>
    <property type="project" value="UniProtKB-KW"/>
</dbReference>
<dbReference type="RefSeq" id="WP_085051892.1">
    <property type="nucleotide sequence ID" value="NZ_LNQR01000041.1"/>
</dbReference>
<dbReference type="SMART" id="SM00226">
    <property type="entry name" value="LMWPc"/>
    <property type="match status" value="1"/>
</dbReference>
<evidence type="ECO:0000313" key="4">
    <source>
        <dbReference type="Proteomes" id="UP000060487"/>
    </source>
</evidence>
<gene>
    <name evidence="3" type="primary">arsC</name>
    <name evidence="3" type="ORF">ASN18_1250</name>
</gene>
<evidence type="ECO:0000259" key="2">
    <source>
        <dbReference type="SMART" id="SM00226"/>
    </source>
</evidence>
<proteinExistence type="predicted"/>
<dbReference type="EMBL" id="LNQR01000041">
    <property type="protein sequence ID" value="KWT88548.1"/>
    <property type="molecule type" value="Genomic_DNA"/>
</dbReference>
<name>A0ABR5SGC2_9BACT</name>
<dbReference type="PANTHER" id="PTHR43428">
    <property type="entry name" value="ARSENATE REDUCTASE"/>
    <property type="match status" value="1"/>
</dbReference>
<evidence type="ECO:0000256" key="1">
    <source>
        <dbReference type="ARBA" id="ARBA00022849"/>
    </source>
</evidence>
<dbReference type="PANTHER" id="PTHR43428:SF1">
    <property type="entry name" value="ARSENATE REDUCTASE"/>
    <property type="match status" value="1"/>
</dbReference>
<dbReference type="Gene3D" id="3.40.50.2300">
    <property type="match status" value="1"/>
</dbReference>
<sequence length="137" mass="15234">MERVLFVCIHNSARSQMAEALLRRLGGGRYEAESAGLEPGVLNPLVVEVLQEIGIDISAKKTQSVESCINSDIKYDYVITVCDGASAERCPVFPGGGKRLHWGFDDPSGFTGTHEERLAKTRQVRDDIQRTIEKWLQ</sequence>
<feature type="domain" description="Phosphotyrosine protein phosphatase I" evidence="2">
    <location>
        <begin position="2"/>
        <end position="137"/>
    </location>
</feature>
<evidence type="ECO:0000313" key="3">
    <source>
        <dbReference type="EMBL" id="KWT88548.1"/>
    </source>
</evidence>
<dbReference type="InterPro" id="IPR036196">
    <property type="entry name" value="Ptyr_pPase_sf"/>
</dbReference>
<keyword evidence="1" id="KW-0059">Arsenical resistance</keyword>
<dbReference type="InterPro" id="IPR023485">
    <property type="entry name" value="Ptyr_pPase"/>
</dbReference>